<dbReference type="InterPro" id="IPR003111">
    <property type="entry name" value="Lon_prtase_N"/>
</dbReference>
<proteinExistence type="predicted"/>
<dbReference type="InterPro" id="IPR046336">
    <property type="entry name" value="Lon_prtase_N_sf"/>
</dbReference>
<dbReference type="PANTHER" id="PTHR46732:SF8">
    <property type="entry name" value="ATP-DEPENDENT PROTEASE LA (LON) DOMAIN PROTEIN"/>
    <property type="match status" value="1"/>
</dbReference>
<keyword evidence="3" id="KW-1185">Reference proteome</keyword>
<sequence>MSAYYKSLARRTSPETVSLFPLNGAVLLPACDLPLNIFEPRYLNMVDDALKGDRLIGMIQSTKAGLAPVGGLGRIIQFSETDDGRYLIVLKGLKRFKLGADIESSAPYRQAKVDFSSFDQDADIHGAKRTTESLSEGGRTERSALTVAMKALAKKIGVQVDWQGLSDIPLPVLINQAAMISPFQPEDKQSLIEAVTTDERRRLLIGLMHLYAGGEGPNAPKTQ</sequence>
<reference evidence="2 3" key="1">
    <citation type="submission" date="2018-10" db="EMBL/GenBank/DDBJ databases">
        <title>Genomic Encyclopedia of Type Strains, Phase IV (KMG-IV): sequencing the most valuable type-strain genomes for metagenomic binning, comparative biology and taxonomic classification.</title>
        <authorList>
            <person name="Goeker M."/>
        </authorList>
    </citation>
    <scope>NUCLEOTIDE SEQUENCE [LARGE SCALE GENOMIC DNA]</scope>
    <source>
        <strain evidence="2 3">DSM 22008</strain>
    </source>
</reference>
<protein>
    <recommendedName>
        <fullName evidence="1">Lon N-terminal domain-containing protein</fullName>
    </recommendedName>
</protein>
<evidence type="ECO:0000259" key="1">
    <source>
        <dbReference type="PROSITE" id="PS51787"/>
    </source>
</evidence>
<dbReference type="Gene3D" id="2.30.130.40">
    <property type="entry name" value="LON domain-like"/>
    <property type="match status" value="1"/>
</dbReference>
<dbReference type="SUPFAM" id="SSF88697">
    <property type="entry name" value="PUA domain-like"/>
    <property type="match status" value="1"/>
</dbReference>
<dbReference type="Proteomes" id="UP000282211">
    <property type="component" value="Unassembled WGS sequence"/>
</dbReference>
<comment type="caution">
    <text evidence="2">The sequence shown here is derived from an EMBL/GenBank/DDBJ whole genome shotgun (WGS) entry which is preliminary data.</text>
</comment>
<evidence type="ECO:0000313" key="3">
    <source>
        <dbReference type="Proteomes" id="UP000282211"/>
    </source>
</evidence>
<dbReference type="PANTHER" id="PTHR46732">
    <property type="entry name" value="ATP-DEPENDENT PROTEASE LA (LON) DOMAIN PROTEIN"/>
    <property type="match status" value="1"/>
</dbReference>
<dbReference type="InterPro" id="IPR015947">
    <property type="entry name" value="PUA-like_sf"/>
</dbReference>
<accession>A0A420WEK9</accession>
<name>A0A420WEK9_9PROT</name>
<dbReference type="SMART" id="SM00464">
    <property type="entry name" value="LON"/>
    <property type="match status" value="1"/>
</dbReference>
<feature type="domain" description="Lon N-terminal" evidence="1">
    <location>
        <begin position="17"/>
        <end position="212"/>
    </location>
</feature>
<dbReference type="InParanoid" id="A0A420WEK9"/>
<evidence type="ECO:0000313" key="2">
    <source>
        <dbReference type="EMBL" id="RKQ69416.1"/>
    </source>
</evidence>
<dbReference type="RefSeq" id="WP_121102066.1">
    <property type="nucleotide sequence ID" value="NZ_RBII01000002.1"/>
</dbReference>
<organism evidence="2 3">
    <name type="scientific">Litorimonas taeanensis</name>
    <dbReference type="NCBI Taxonomy" id="568099"/>
    <lineage>
        <taxon>Bacteria</taxon>
        <taxon>Pseudomonadati</taxon>
        <taxon>Pseudomonadota</taxon>
        <taxon>Alphaproteobacteria</taxon>
        <taxon>Maricaulales</taxon>
        <taxon>Robiginitomaculaceae</taxon>
    </lineage>
</organism>
<dbReference type="PROSITE" id="PS51787">
    <property type="entry name" value="LON_N"/>
    <property type="match status" value="1"/>
</dbReference>
<gene>
    <name evidence="2" type="ORF">DES40_2217</name>
</gene>
<dbReference type="Pfam" id="PF02190">
    <property type="entry name" value="LON_substr_bdg"/>
    <property type="match status" value="1"/>
</dbReference>
<dbReference type="AlphaFoldDB" id="A0A420WEK9"/>
<dbReference type="OrthoDB" id="9806457at2"/>
<dbReference type="EMBL" id="RBII01000002">
    <property type="protein sequence ID" value="RKQ69416.1"/>
    <property type="molecule type" value="Genomic_DNA"/>
</dbReference>